<evidence type="ECO:0000256" key="5">
    <source>
        <dbReference type="ARBA" id="ARBA00022692"/>
    </source>
</evidence>
<dbReference type="Proteomes" id="UP000433309">
    <property type="component" value="Unassembled WGS sequence"/>
</dbReference>
<evidence type="ECO:0000256" key="9">
    <source>
        <dbReference type="ARBA" id="ARBA00023136"/>
    </source>
</evidence>
<evidence type="ECO:0000256" key="7">
    <source>
        <dbReference type="ARBA" id="ARBA00023065"/>
    </source>
</evidence>
<evidence type="ECO:0000256" key="8">
    <source>
        <dbReference type="ARBA" id="ARBA00023077"/>
    </source>
</evidence>
<evidence type="ECO:0000256" key="12">
    <source>
        <dbReference type="RuleBase" id="RU003357"/>
    </source>
</evidence>
<sequence>MSKQWIAVLSAGALAVAHAQDNASDKIEKVEVTATRTGAVDVQQVPAAITVIKPDNLTKYGQGNLSDIANLVPAMTVQEQGPGVNNITMRGLVVRGIVPSEVQDASLVAVYIDEMPVTLKSSNPDLKVLDLERIEVLQGPQGTLFGAGSMAGTVRQITQKPEFNDFFGSVEAVGSRTSGFGGNNHNFRGTVNVPVKDDTLALRITGYTGNDSGYVRNEVNGKTINAVSTNQGRVAARLRATPDLLIDASVIASNVKGGINDAYSGLAPYTTNSLIDQTSKDNLQLYNLTLNYDAGFANFVSSSSYLDRDTRYVNSGQYKATAFIFSGQLPLIASSYVIGNEIKDFAQEFRFQSKPGGPLKWTAGAFFESGKRNLRQDQPTPGFDARFAATHSFPGYNSQLNDNAFTADDYFSGTQNIKSREAALFAEATYTVWEKLDLTAGLRLFRGTQDFDLKFSGLFGNLVNSTPSAPQSSQPEVSTSSETSKGANPRFAAAYRIDPEHTVYASAGKGFRYGGNNQPVPYAFCGVNAPSTFSPDSLWNFEVGSKNTLLDRRVVLNASAYLINWKDVQVFDKLPCTYYFTQNAGKIRSEGVELESAFKLSRQASIGVSASYNHAYAVDTVVTGIAAQNIPADARVPYSPKFAGVITANYSIPLAGAEEIALSANFAHRGESYTNFAASQGSYSRIPSSNTLNATIVYKTGKYEFGLFGTNLTNGAKISDVTTNTIAIQPGDNLYMIRPRTVGLRAKARF</sequence>
<feature type="domain" description="TonB-dependent receptor-like beta-barrel" evidence="15">
    <location>
        <begin position="262"/>
        <end position="712"/>
    </location>
</feature>
<dbReference type="PANTHER" id="PTHR32552">
    <property type="entry name" value="FERRICHROME IRON RECEPTOR-RELATED"/>
    <property type="match status" value="1"/>
</dbReference>
<keyword evidence="9 11" id="KW-0472">Membrane</keyword>
<keyword evidence="3 11" id="KW-1134">Transmembrane beta strand</keyword>
<keyword evidence="17" id="KW-0675">Receptor</keyword>
<protein>
    <submittedName>
        <fullName evidence="17">TonB-dependent receptor plug domain-containing protein</fullName>
    </submittedName>
</protein>
<gene>
    <name evidence="17" type="ORF">GJ699_05375</name>
</gene>
<evidence type="ECO:0000256" key="13">
    <source>
        <dbReference type="SAM" id="MobiDB-lite"/>
    </source>
</evidence>
<keyword evidence="2 11" id="KW-0813">Transport</keyword>
<comment type="similarity">
    <text evidence="11 12">Belongs to the TonB-dependent receptor family.</text>
</comment>
<reference evidence="17 18" key="1">
    <citation type="submission" date="2019-11" db="EMBL/GenBank/DDBJ databases">
        <title>Novel species isolated from a subtropical stream in China.</title>
        <authorList>
            <person name="Lu H."/>
        </authorList>
    </citation>
    <scope>NUCLEOTIDE SEQUENCE [LARGE SCALE GENOMIC DNA]</scope>
    <source>
        <strain evidence="17 18">FT80W</strain>
    </source>
</reference>
<evidence type="ECO:0000256" key="1">
    <source>
        <dbReference type="ARBA" id="ARBA00004571"/>
    </source>
</evidence>
<dbReference type="InterPro" id="IPR012910">
    <property type="entry name" value="Plug_dom"/>
</dbReference>
<comment type="caution">
    <text evidence="17">The sequence shown here is derived from an EMBL/GenBank/DDBJ whole genome shotgun (WGS) entry which is preliminary data.</text>
</comment>
<keyword evidence="18" id="KW-1185">Reference proteome</keyword>
<evidence type="ECO:0000256" key="10">
    <source>
        <dbReference type="ARBA" id="ARBA00023237"/>
    </source>
</evidence>
<evidence type="ECO:0000256" key="3">
    <source>
        <dbReference type="ARBA" id="ARBA00022452"/>
    </source>
</evidence>
<dbReference type="InterPro" id="IPR039426">
    <property type="entry name" value="TonB-dep_rcpt-like"/>
</dbReference>
<feature type="signal peptide" evidence="14">
    <location>
        <begin position="1"/>
        <end position="19"/>
    </location>
</feature>
<evidence type="ECO:0000256" key="2">
    <source>
        <dbReference type="ARBA" id="ARBA00022448"/>
    </source>
</evidence>
<evidence type="ECO:0000256" key="14">
    <source>
        <dbReference type="SAM" id="SignalP"/>
    </source>
</evidence>
<dbReference type="RefSeq" id="WP_154373822.1">
    <property type="nucleotide sequence ID" value="NZ_WKJK01000002.1"/>
</dbReference>
<keyword evidence="7" id="KW-0406">Ion transport</keyword>
<keyword evidence="5 11" id="KW-0812">Transmembrane</keyword>
<keyword evidence="8 12" id="KW-0798">TonB box</keyword>
<dbReference type="InterPro" id="IPR036942">
    <property type="entry name" value="Beta-barrel_TonB_sf"/>
</dbReference>
<dbReference type="Pfam" id="PF07715">
    <property type="entry name" value="Plug"/>
    <property type="match status" value="1"/>
</dbReference>
<evidence type="ECO:0000256" key="6">
    <source>
        <dbReference type="ARBA" id="ARBA00023004"/>
    </source>
</evidence>
<keyword evidence="4" id="KW-0410">Iron transport</keyword>
<evidence type="ECO:0000256" key="4">
    <source>
        <dbReference type="ARBA" id="ARBA00022496"/>
    </source>
</evidence>
<evidence type="ECO:0000313" key="17">
    <source>
        <dbReference type="EMBL" id="MRW89407.1"/>
    </source>
</evidence>
<evidence type="ECO:0000259" key="16">
    <source>
        <dbReference type="Pfam" id="PF07715"/>
    </source>
</evidence>
<dbReference type="Pfam" id="PF00593">
    <property type="entry name" value="TonB_dep_Rec_b-barrel"/>
    <property type="match status" value="1"/>
</dbReference>
<dbReference type="Gene3D" id="2.40.170.20">
    <property type="entry name" value="TonB-dependent receptor, beta-barrel domain"/>
    <property type="match status" value="1"/>
</dbReference>
<dbReference type="EMBL" id="WKJK01000002">
    <property type="protein sequence ID" value="MRW89407.1"/>
    <property type="molecule type" value="Genomic_DNA"/>
</dbReference>
<dbReference type="GO" id="GO:0009279">
    <property type="term" value="C:cell outer membrane"/>
    <property type="evidence" value="ECO:0007669"/>
    <property type="project" value="UniProtKB-SubCell"/>
</dbReference>
<feature type="region of interest" description="Disordered" evidence="13">
    <location>
        <begin position="466"/>
        <end position="486"/>
    </location>
</feature>
<evidence type="ECO:0000313" key="18">
    <source>
        <dbReference type="Proteomes" id="UP000433309"/>
    </source>
</evidence>
<feature type="chain" id="PRO_5026151119" evidence="14">
    <location>
        <begin position="20"/>
        <end position="750"/>
    </location>
</feature>
<accession>A0A6I2KWN2</accession>
<dbReference type="AlphaFoldDB" id="A0A6I2KWN2"/>
<comment type="subcellular location">
    <subcellularLocation>
        <location evidence="1 11">Cell outer membrane</location>
        <topology evidence="1 11">Multi-pass membrane protein</topology>
    </subcellularLocation>
</comment>
<dbReference type="GO" id="GO:0006826">
    <property type="term" value="P:iron ion transport"/>
    <property type="evidence" value="ECO:0007669"/>
    <property type="project" value="UniProtKB-KW"/>
</dbReference>
<dbReference type="SUPFAM" id="SSF56935">
    <property type="entry name" value="Porins"/>
    <property type="match status" value="1"/>
</dbReference>
<keyword evidence="14" id="KW-0732">Signal</keyword>
<evidence type="ECO:0000259" key="15">
    <source>
        <dbReference type="Pfam" id="PF00593"/>
    </source>
</evidence>
<proteinExistence type="inferred from homology"/>
<dbReference type="PROSITE" id="PS52016">
    <property type="entry name" value="TONB_DEPENDENT_REC_3"/>
    <property type="match status" value="1"/>
</dbReference>
<evidence type="ECO:0000256" key="11">
    <source>
        <dbReference type="PROSITE-ProRule" id="PRU01360"/>
    </source>
</evidence>
<organism evidence="17 18">
    <name type="scientific">Duganella guangzhouensis</name>
    <dbReference type="NCBI Taxonomy" id="2666084"/>
    <lineage>
        <taxon>Bacteria</taxon>
        <taxon>Pseudomonadati</taxon>
        <taxon>Pseudomonadota</taxon>
        <taxon>Betaproteobacteria</taxon>
        <taxon>Burkholderiales</taxon>
        <taxon>Oxalobacteraceae</taxon>
        <taxon>Telluria group</taxon>
        <taxon>Duganella</taxon>
    </lineage>
</organism>
<keyword evidence="10 11" id="KW-0998">Cell outer membrane</keyword>
<feature type="domain" description="TonB-dependent receptor plug" evidence="16">
    <location>
        <begin position="42"/>
        <end position="153"/>
    </location>
</feature>
<keyword evidence="6" id="KW-0408">Iron</keyword>
<dbReference type="PANTHER" id="PTHR32552:SF81">
    <property type="entry name" value="TONB-DEPENDENT OUTER MEMBRANE RECEPTOR"/>
    <property type="match status" value="1"/>
</dbReference>
<name>A0A6I2KWN2_9BURK</name>
<dbReference type="InterPro" id="IPR000531">
    <property type="entry name" value="Beta-barrel_TonB"/>
</dbReference>